<dbReference type="PROSITE" id="PS51186">
    <property type="entry name" value="GNAT"/>
    <property type="match status" value="1"/>
</dbReference>
<dbReference type="Pfam" id="PF13420">
    <property type="entry name" value="Acetyltransf_4"/>
    <property type="match status" value="1"/>
</dbReference>
<dbReference type="SUPFAM" id="SSF55729">
    <property type="entry name" value="Acyl-CoA N-acyltransferases (Nat)"/>
    <property type="match status" value="1"/>
</dbReference>
<reference evidence="4 5" key="1">
    <citation type="submission" date="2022-04" db="EMBL/GenBank/DDBJ databases">
        <title>Halobacillus sp. isolated from saltern.</title>
        <authorList>
            <person name="Won M."/>
            <person name="Lee C.-M."/>
            <person name="Woen H.-Y."/>
            <person name="Kwon S.-W."/>
        </authorList>
    </citation>
    <scope>NUCLEOTIDE SEQUENCE [LARGE SCALE GENOMIC DNA]</scope>
    <source>
        <strain evidence="4 5">SSBR10-3</strain>
    </source>
</reference>
<dbReference type="CDD" id="cd04301">
    <property type="entry name" value="NAT_SF"/>
    <property type="match status" value="1"/>
</dbReference>
<accession>A0ABY4EFK9</accession>
<keyword evidence="2" id="KW-0012">Acyltransferase</keyword>
<dbReference type="EMBL" id="CP095073">
    <property type="protein sequence ID" value="UOQ42919.1"/>
    <property type="molecule type" value="Genomic_DNA"/>
</dbReference>
<proteinExistence type="predicted"/>
<keyword evidence="1" id="KW-0808">Transferase</keyword>
<evidence type="ECO:0000259" key="3">
    <source>
        <dbReference type="PROSITE" id="PS51186"/>
    </source>
</evidence>
<dbReference type="RefSeq" id="WP_244708279.1">
    <property type="nucleotide sequence ID" value="NZ_CP095073.1"/>
</dbReference>
<dbReference type="InterPro" id="IPR016181">
    <property type="entry name" value="Acyl_CoA_acyltransferase"/>
</dbReference>
<feature type="domain" description="N-acetyltransferase" evidence="3">
    <location>
        <begin position="6"/>
        <end position="166"/>
    </location>
</feature>
<gene>
    <name evidence="4" type="ORF">MUN89_13230</name>
</gene>
<protein>
    <submittedName>
        <fullName evidence="4">Arsinothricin resistance N-acetyltransferase ArsN1</fullName>
    </submittedName>
</protein>
<sequence>MIKIKTSTRRATPQDGERISAIYNQGIKGRMATFETRLRTPKEQESWLEENQQRPAVVSIIDETIVGFAYAGEYRSRPCYKGVGEFSIYIDGKYRKLGIGKELLLSLIEEAEKLGYWKLVSRIFDFNDASRNLCKSCGFREVGIYQKHGKLDGSWIDCVIVEKLITENLD</sequence>
<evidence type="ECO:0000256" key="1">
    <source>
        <dbReference type="ARBA" id="ARBA00022679"/>
    </source>
</evidence>
<evidence type="ECO:0000256" key="2">
    <source>
        <dbReference type="ARBA" id="ARBA00023315"/>
    </source>
</evidence>
<dbReference type="Gene3D" id="3.40.630.30">
    <property type="match status" value="1"/>
</dbReference>
<dbReference type="PANTHER" id="PTHR43072:SF23">
    <property type="entry name" value="UPF0039 PROTEIN C11D3.02C"/>
    <property type="match status" value="1"/>
</dbReference>
<evidence type="ECO:0000313" key="4">
    <source>
        <dbReference type="EMBL" id="UOQ42919.1"/>
    </source>
</evidence>
<dbReference type="Proteomes" id="UP000831787">
    <property type="component" value="Chromosome"/>
</dbReference>
<dbReference type="NCBIfam" id="NF040503">
    <property type="entry name" value="resist_ArsN1a"/>
    <property type="match status" value="1"/>
</dbReference>
<dbReference type="InterPro" id="IPR000182">
    <property type="entry name" value="GNAT_dom"/>
</dbReference>
<dbReference type="PANTHER" id="PTHR43072">
    <property type="entry name" value="N-ACETYLTRANSFERASE"/>
    <property type="match status" value="1"/>
</dbReference>
<name>A0ABY4EFK9_9BACI</name>
<evidence type="ECO:0000313" key="5">
    <source>
        <dbReference type="Proteomes" id="UP000831787"/>
    </source>
</evidence>
<keyword evidence="5" id="KW-1185">Reference proteome</keyword>
<organism evidence="4 5">
    <name type="scientific">Halobacillus salinarum</name>
    <dbReference type="NCBI Taxonomy" id="2932257"/>
    <lineage>
        <taxon>Bacteria</taxon>
        <taxon>Bacillati</taxon>
        <taxon>Bacillota</taxon>
        <taxon>Bacilli</taxon>
        <taxon>Bacillales</taxon>
        <taxon>Bacillaceae</taxon>
        <taxon>Halobacillus</taxon>
    </lineage>
</organism>